<feature type="transmembrane region" description="Helical" evidence="11">
    <location>
        <begin position="123"/>
        <end position="154"/>
    </location>
</feature>
<keyword evidence="5 11" id="KW-0812">Transmembrane</keyword>
<feature type="transmembrane region" description="Helical" evidence="11">
    <location>
        <begin position="250"/>
        <end position="271"/>
    </location>
</feature>
<feature type="compositionally biased region" description="Low complexity" evidence="10">
    <location>
        <begin position="528"/>
        <end position="560"/>
    </location>
</feature>
<proteinExistence type="inferred from homology"/>
<reference evidence="12 13" key="1">
    <citation type="submission" date="2023-07" db="EMBL/GenBank/DDBJ databases">
        <title>Sequencing the genomes of 1000 actinobacteria strains.</title>
        <authorList>
            <person name="Klenk H.-P."/>
        </authorList>
    </citation>
    <scope>NUCLEOTIDE SEQUENCE [LARGE SCALE GENOMIC DNA]</scope>
    <source>
        <strain evidence="12 13">DSM 40229</strain>
    </source>
</reference>
<evidence type="ECO:0000256" key="9">
    <source>
        <dbReference type="RuleBase" id="RU362091"/>
    </source>
</evidence>
<dbReference type="PANTHER" id="PTHR48086:SF6">
    <property type="entry name" value="CATION_ACETATE SYMPORTER ACTP"/>
    <property type="match status" value="1"/>
</dbReference>
<keyword evidence="7 11" id="KW-1133">Transmembrane helix</keyword>
<feature type="transmembrane region" description="Helical" evidence="11">
    <location>
        <begin position="12"/>
        <end position="32"/>
    </location>
</feature>
<keyword evidence="13" id="KW-1185">Reference proteome</keyword>
<accession>A0ABT9L7B1</accession>
<keyword evidence="6" id="KW-0769">Symport</keyword>
<keyword evidence="8 11" id="KW-0472">Membrane</keyword>
<dbReference type="InterPro" id="IPR001734">
    <property type="entry name" value="Na/solute_symporter"/>
</dbReference>
<dbReference type="InterPro" id="IPR038377">
    <property type="entry name" value="Na/Glc_symporter_sf"/>
</dbReference>
<dbReference type="InterPro" id="IPR050277">
    <property type="entry name" value="Sodium:Solute_Symporter"/>
</dbReference>
<dbReference type="PROSITE" id="PS50283">
    <property type="entry name" value="NA_SOLUT_SYMP_3"/>
    <property type="match status" value="1"/>
</dbReference>
<evidence type="ECO:0000256" key="3">
    <source>
        <dbReference type="ARBA" id="ARBA00022448"/>
    </source>
</evidence>
<evidence type="ECO:0000256" key="7">
    <source>
        <dbReference type="ARBA" id="ARBA00022989"/>
    </source>
</evidence>
<keyword evidence="3" id="KW-0813">Transport</keyword>
<keyword evidence="4" id="KW-1003">Cell membrane</keyword>
<evidence type="ECO:0000256" key="4">
    <source>
        <dbReference type="ARBA" id="ARBA00022475"/>
    </source>
</evidence>
<comment type="similarity">
    <text evidence="2 9">Belongs to the sodium:solute symporter (SSF) (TC 2.A.21) family.</text>
</comment>
<name>A0ABT9L7B1_STRGD</name>
<evidence type="ECO:0000256" key="10">
    <source>
        <dbReference type="SAM" id="MobiDB-lite"/>
    </source>
</evidence>
<feature type="compositionally biased region" description="Pro residues" evidence="10">
    <location>
        <begin position="491"/>
        <end position="512"/>
    </location>
</feature>
<comment type="subcellular location">
    <subcellularLocation>
        <location evidence="1">Cell membrane</location>
        <topology evidence="1">Multi-pass membrane protein</topology>
    </subcellularLocation>
</comment>
<evidence type="ECO:0000256" key="11">
    <source>
        <dbReference type="SAM" id="Phobius"/>
    </source>
</evidence>
<feature type="transmembrane region" description="Helical" evidence="11">
    <location>
        <begin position="342"/>
        <end position="370"/>
    </location>
</feature>
<dbReference type="EMBL" id="JAURUD010000001">
    <property type="protein sequence ID" value="MDP9679590.1"/>
    <property type="molecule type" value="Genomic_DNA"/>
</dbReference>
<feature type="transmembrane region" description="Helical" evidence="11">
    <location>
        <begin position="81"/>
        <end position="102"/>
    </location>
</feature>
<evidence type="ECO:0000256" key="5">
    <source>
        <dbReference type="ARBA" id="ARBA00022692"/>
    </source>
</evidence>
<feature type="transmembrane region" description="Helical" evidence="11">
    <location>
        <begin position="191"/>
        <end position="211"/>
    </location>
</feature>
<feature type="transmembrane region" description="Helical" evidence="11">
    <location>
        <begin position="53"/>
        <end position="75"/>
    </location>
</feature>
<evidence type="ECO:0000256" key="1">
    <source>
        <dbReference type="ARBA" id="ARBA00004651"/>
    </source>
</evidence>
<organism evidence="12 13">
    <name type="scientific">Streptomyces griseoviridis</name>
    <dbReference type="NCBI Taxonomy" id="45398"/>
    <lineage>
        <taxon>Bacteria</taxon>
        <taxon>Bacillati</taxon>
        <taxon>Actinomycetota</taxon>
        <taxon>Actinomycetes</taxon>
        <taxon>Kitasatosporales</taxon>
        <taxon>Streptomycetaceae</taxon>
        <taxon>Streptomyces</taxon>
    </lineage>
</organism>
<feature type="transmembrane region" description="Helical" evidence="11">
    <location>
        <begin position="417"/>
        <end position="438"/>
    </location>
</feature>
<feature type="transmembrane region" description="Helical" evidence="11">
    <location>
        <begin position="390"/>
        <end position="411"/>
    </location>
</feature>
<dbReference type="Gene3D" id="1.20.1730.10">
    <property type="entry name" value="Sodium/glucose cotransporter"/>
    <property type="match status" value="1"/>
</dbReference>
<evidence type="ECO:0000256" key="6">
    <source>
        <dbReference type="ARBA" id="ARBA00022847"/>
    </source>
</evidence>
<evidence type="ECO:0000256" key="2">
    <source>
        <dbReference type="ARBA" id="ARBA00006434"/>
    </source>
</evidence>
<feature type="transmembrane region" description="Helical" evidence="11">
    <location>
        <begin position="445"/>
        <end position="464"/>
    </location>
</feature>
<feature type="compositionally biased region" description="Basic and acidic residues" evidence="10">
    <location>
        <begin position="562"/>
        <end position="572"/>
    </location>
</feature>
<dbReference type="Proteomes" id="UP001231675">
    <property type="component" value="Unassembled WGS sequence"/>
</dbReference>
<dbReference type="CDD" id="cd11480">
    <property type="entry name" value="SLC5sbd_u4"/>
    <property type="match status" value="1"/>
</dbReference>
<sequence>MTDLGGSAHSWSLVAFCSVVTLTLLLCVLTGPDRDDLEEFYTGYRSLSPLRNGLAVAGDYISAATVLTIGGVIALCGYDGVVLALSTLLSLLLLMVLLAEPLHNTGRFTMGDALGRRMPGRAVRITACAVTVLSLVPMMTVQLAGVGQLLAYILGFSDSAMKTGCVIGAGTLMIAYAALGGMKGTALIQILKTVILLGSGLVVAVLLLHAFGWHPGTMVDTAARRSGAGEAFLRYGLQFADGPHPAADMISTQVAIVLGGACLPHVTMRMYTAGSARQVRRTMSWAVSSVALFMLLITVIAIGATALVGRAGITAADPRGSTAYLLGARAAFGPDVSRVESLLFSAVTTAVFLTLLASVAGMTLACANSLAHDVVASRRAGLPPARETTLARISALIIGVPVVVLAALAQHRSLQPLATLSFCVGASAIAPALVYTLFWRRFGRAGLLATLIGGSVATLVLMSGTRLVSGSPTAAFPEADFGRAPGWSPGHRPPPSPRPTSPGSPSPRPPWSPCLWASPAAGWPPWPAEAAPPAANATGTPPSNPSSSPGPHAGDPAGARGTDGRDGGDARNPDPAGTVAGRQAATRSPGRP</sequence>
<dbReference type="Pfam" id="PF00474">
    <property type="entry name" value="SSF"/>
    <property type="match status" value="1"/>
</dbReference>
<feature type="region of interest" description="Disordered" evidence="10">
    <location>
        <begin position="479"/>
        <end position="592"/>
    </location>
</feature>
<dbReference type="PANTHER" id="PTHR48086">
    <property type="entry name" value="SODIUM/PROLINE SYMPORTER-RELATED"/>
    <property type="match status" value="1"/>
</dbReference>
<gene>
    <name evidence="12" type="ORF">J2S47_000092</name>
</gene>
<comment type="caution">
    <text evidence="12">The sequence shown here is derived from an EMBL/GenBank/DDBJ whole genome shotgun (WGS) entry which is preliminary data.</text>
</comment>
<evidence type="ECO:0000313" key="12">
    <source>
        <dbReference type="EMBL" id="MDP9679590.1"/>
    </source>
</evidence>
<evidence type="ECO:0000313" key="13">
    <source>
        <dbReference type="Proteomes" id="UP001231675"/>
    </source>
</evidence>
<feature type="transmembrane region" description="Helical" evidence="11">
    <location>
        <begin position="283"/>
        <end position="308"/>
    </location>
</feature>
<evidence type="ECO:0000256" key="8">
    <source>
        <dbReference type="ARBA" id="ARBA00023136"/>
    </source>
</evidence>
<feature type="transmembrane region" description="Helical" evidence="11">
    <location>
        <begin position="160"/>
        <end position="179"/>
    </location>
</feature>
<protein>
    <submittedName>
        <fullName evidence="12">SSS family solute:Na+ symporter/cation/acetate symporter</fullName>
    </submittedName>
</protein>